<dbReference type="EMBL" id="SNRW01038967">
    <property type="protein sequence ID" value="KAA6352978.1"/>
    <property type="molecule type" value="Genomic_DNA"/>
</dbReference>
<proteinExistence type="predicted"/>
<feature type="region of interest" description="Disordered" evidence="1">
    <location>
        <begin position="263"/>
        <end position="308"/>
    </location>
</feature>
<comment type="caution">
    <text evidence="2">The sequence shown here is derived from an EMBL/GenBank/DDBJ whole genome shotgun (WGS) entry which is preliminary data.</text>
</comment>
<feature type="compositionally biased region" description="Basic and acidic residues" evidence="1">
    <location>
        <begin position="299"/>
        <end position="308"/>
    </location>
</feature>
<name>A0A5J4T4E3_9EUKA</name>
<evidence type="ECO:0000313" key="3">
    <source>
        <dbReference type="Proteomes" id="UP000324800"/>
    </source>
</evidence>
<dbReference type="AlphaFoldDB" id="A0A5J4T4E3"/>
<gene>
    <name evidence="2" type="ORF">EZS28_051495</name>
</gene>
<reference evidence="2 3" key="1">
    <citation type="submission" date="2019-03" db="EMBL/GenBank/DDBJ databases">
        <title>Single cell metagenomics reveals metabolic interactions within the superorganism composed of flagellate Streblomastix strix and complex community of Bacteroidetes bacteria on its surface.</title>
        <authorList>
            <person name="Treitli S.C."/>
            <person name="Kolisko M."/>
            <person name="Husnik F."/>
            <person name="Keeling P."/>
            <person name="Hampl V."/>
        </authorList>
    </citation>
    <scope>NUCLEOTIDE SEQUENCE [LARGE SCALE GENOMIC DNA]</scope>
    <source>
        <strain evidence="2">ST1C</strain>
    </source>
</reference>
<organism evidence="2 3">
    <name type="scientific">Streblomastix strix</name>
    <dbReference type="NCBI Taxonomy" id="222440"/>
    <lineage>
        <taxon>Eukaryota</taxon>
        <taxon>Metamonada</taxon>
        <taxon>Preaxostyla</taxon>
        <taxon>Oxymonadida</taxon>
        <taxon>Streblomastigidae</taxon>
        <taxon>Streblomastix</taxon>
    </lineage>
</organism>
<accession>A0A5J4T4E3</accession>
<sequence length="308" mass="34623">MLLQQNRARKEYQIHMQQKAKNKAQKFLIDRMLMNLDTRNKGSNNHSCHPFGNFQPSFNPNQYIDDLSQILSQDQQEYSNDSVEYRIQRDEDHNSNDVVFGEADLIQLKVRGHRGKGKKGRGRGKAQSQAQLLSFCHQFVKESTQSKLKVPGQKRGKIGAANETINPSAQSSRIKQITGGSDFNFGSSMDIDMEQMMERDLTQTQSTTNDCSIVSTAPTQLGTASQHAGGETTDVFAAQRANIQHQNDENEINIPHQGHLAAQSVNGFGLQPLIRPEQEQSEDEPEQDQGQLDLINHPDNPENESHWG</sequence>
<evidence type="ECO:0000313" key="2">
    <source>
        <dbReference type="EMBL" id="KAA6352978.1"/>
    </source>
</evidence>
<dbReference type="Proteomes" id="UP000324800">
    <property type="component" value="Unassembled WGS sequence"/>
</dbReference>
<protein>
    <submittedName>
        <fullName evidence="2">Uncharacterized protein</fullName>
    </submittedName>
</protein>
<evidence type="ECO:0000256" key="1">
    <source>
        <dbReference type="SAM" id="MobiDB-lite"/>
    </source>
</evidence>
<feature type="non-terminal residue" evidence="2">
    <location>
        <position position="308"/>
    </location>
</feature>